<dbReference type="Pfam" id="PF13671">
    <property type="entry name" value="AAA_33"/>
    <property type="match status" value="1"/>
</dbReference>
<feature type="domain" description="Cyclic nucleotide phosphodiesterase catalytic" evidence="17">
    <location>
        <begin position="255"/>
        <end position="466"/>
    </location>
</feature>
<dbReference type="OrthoDB" id="3231855at2759"/>
<accession>A0A1W0WMG9</accession>
<evidence type="ECO:0000256" key="2">
    <source>
        <dbReference type="ARBA" id="ARBA00004223"/>
    </source>
</evidence>
<evidence type="ECO:0000256" key="4">
    <source>
        <dbReference type="ARBA" id="ARBA00008662"/>
    </source>
</evidence>
<keyword evidence="10" id="KW-0378">Hydrolase</keyword>
<organism evidence="18 19">
    <name type="scientific">Hypsibius exemplaris</name>
    <name type="common">Freshwater tardigrade</name>
    <dbReference type="NCBI Taxonomy" id="2072580"/>
    <lineage>
        <taxon>Eukaryota</taxon>
        <taxon>Metazoa</taxon>
        <taxon>Ecdysozoa</taxon>
        <taxon>Tardigrada</taxon>
        <taxon>Eutardigrada</taxon>
        <taxon>Parachela</taxon>
        <taxon>Hypsibioidea</taxon>
        <taxon>Hypsibiidae</taxon>
        <taxon>Hypsibius</taxon>
    </lineage>
</organism>
<dbReference type="InterPro" id="IPR047325">
    <property type="entry name" value="CNPase_cat"/>
</dbReference>
<keyword evidence="8" id="KW-0488">Methylation</keyword>
<evidence type="ECO:0000259" key="17">
    <source>
        <dbReference type="Pfam" id="PF05881"/>
    </source>
</evidence>
<dbReference type="SUPFAM" id="SSF55144">
    <property type="entry name" value="LigT-like"/>
    <property type="match status" value="1"/>
</dbReference>
<keyword evidence="13" id="KW-0449">Lipoprotein</keyword>
<dbReference type="Proteomes" id="UP000192578">
    <property type="component" value="Unassembled WGS sequence"/>
</dbReference>
<evidence type="ECO:0000313" key="19">
    <source>
        <dbReference type="Proteomes" id="UP000192578"/>
    </source>
</evidence>
<dbReference type="PANTHER" id="PTHR10156:SF0">
    <property type="entry name" value="2',3'-CYCLIC-NUCLEOTIDE 3'-PHOSPHODIESTERASE"/>
    <property type="match status" value="1"/>
</dbReference>
<dbReference type="Gene3D" id="3.90.1740.10">
    <property type="entry name" value="2',3'-cyclic nucleotide 3'-phosphodiesterase superfamily"/>
    <property type="match status" value="1"/>
</dbReference>
<evidence type="ECO:0000256" key="7">
    <source>
        <dbReference type="ARBA" id="ARBA00014478"/>
    </source>
</evidence>
<dbReference type="GO" id="GO:0003723">
    <property type="term" value="F:RNA binding"/>
    <property type="evidence" value="ECO:0007669"/>
    <property type="project" value="UniProtKB-KW"/>
</dbReference>
<comment type="subunit">
    <text evidence="5">Exists as monomers and homodimers.</text>
</comment>
<evidence type="ECO:0000256" key="6">
    <source>
        <dbReference type="ARBA" id="ARBA00012317"/>
    </source>
</evidence>
<evidence type="ECO:0000256" key="3">
    <source>
        <dbReference type="ARBA" id="ARBA00004635"/>
    </source>
</evidence>
<dbReference type="InterPro" id="IPR009097">
    <property type="entry name" value="Cyclic_Pdiesterase"/>
</dbReference>
<dbReference type="PANTHER" id="PTHR10156">
    <property type="entry name" value="2',3'-CYCLIC-NUCLEOTIDE 3'-PHOSPHODIESTERASE"/>
    <property type="match status" value="1"/>
</dbReference>
<comment type="caution">
    <text evidence="18">The sequence shown here is derived from an EMBL/GenBank/DDBJ whole genome shotgun (WGS) entry which is preliminary data.</text>
</comment>
<sequence length="468" mass="51815">MALSSKSSKSDFIPEAGDQQQLDHGLKGGPAVAELPNLAYPLTSASISPQVNSAWSYRDALAKPRLPISVSTVPEKSILPSLTNVSKEPPDFAFISDPDTLDYLAGVGSKLMIILRGVSGSGKSTLCVRIKKELTEAKVQVDVASADHFFNQPDGTYRFNPALLQQAHEACQRDCERFCAAEESRVVVVDNTNIFEWEFRPYIQLAHRYHFVTLLIEPRTAWRYDWRQLAKRSTHGVQASVIESKVEKLKRNVVIPVYYGFMVSADDSGKLRLLAAKLARTMLQVDELSQAADGEADLLVNEFAKRSDDELVAWKESDQFHCTAFYTAFGKRLGASEYDKSVVVQQNLGKHHGLEVLGLLVTPQTISFHVRLNEGQLRLWKQEENVKTPGLPPGSRAHLTVVTAKGIEAVQAGHDTLKLAELTALGKPQVTSSIAAGTVFKYAEDFWYLARDKPMVVDTVFGGFYSSR</sequence>
<dbReference type="GO" id="GO:0004113">
    <property type="term" value="F:2',3'-cyclic-nucleotide 3'-phosphodiesterase activity"/>
    <property type="evidence" value="ECO:0007669"/>
    <property type="project" value="UniProtKB-EC"/>
</dbReference>
<comment type="subcellular location">
    <subcellularLocation>
        <location evidence="2">Melanosome</location>
    </subcellularLocation>
    <subcellularLocation>
        <location evidence="3">Membrane</location>
        <topology evidence="3">Lipid-anchor</topology>
    </subcellularLocation>
</comment>
<evidence type="ECO:0000313" key="18">
    <source>
        <dbReference type="EMBL" id="OQV16323.1"/>
    </source>
</evidence>
<reference evidence="19" key="1">
    <citation type="submission" date="2017-01" db="EMBL/GenBank/DDBJ databases">
        <title>Comparative genomics of anhydrobiosis in the tardigrade Hypsibius dujardini.</title>
        <authorList>
            <person name="Yoshida Y."/>
            <person name="Koutsovoulos G."/>
            <person name="Laetsch D."/>
            <person name="Stevens L."/>
            <person name="Kumar S."/>
            <person name="Horikawa D."/>
            <person name="Ishino K."/>
            <person name="Komine S."/>
            <person name="Tomita M."/>
            <person name="Blaxter M."/>
            <person name="Arakawa K."/>
        </authorList>
    </citation>
    <scope>NUCLEOTIDE SEQUENCE [LARGE SCALE GENOMIC DNA]</scope>
    <source>
        <strain evidence="19">Z151</strain>
    </source>
</reference>
<keyword evidence="19" id="KW-1185">Reference proteome</keyword>
<evidence type="ECO:0000256" key="15">
    <source>
        <dbReference type="ARBA" id="ARBA00045937"/>
    </source>
</evidence>
<dbReference type="EMBL" id="MTYJ01000076">
    <property type="protein sequence ID" value="OQV16323.1"/>
    <property type="molecule type" value="Genomic_DNA"/>
</dbReference>
<evidence type="ECO:0000256" key="5">
    <source>
        <dbReference type="ARBA" id="ARBA00011781"/>
    </source>
</evidence>
<dbReference type="GO" id="GO:0016020">
    <property type="term" value="C:membrane"/>
    <property type="evidence" value="ECO:0007669"/>
    <property type="project" value="UniProtKB-SubCell"/>
</dbReference>
<evidence type="ECO:0000256" key="1">
    <source>
        <dbReference type="ARBA" id="ARBA00000610"/>
    </source>
</evidence>
<feature type="region of interest" description="Disordered" evidence="16">
    <location>
        <begin position="1"/>
        <end position="28"/>
    </location>
</feature>
<keyword evidence="12" id="KW-0472">Membrane</keyword>
<dbReference type="EC" id="3.1.4.37" evidence="6"/>
<gene>
    <name evidence="18" type="ORF">BV898_09631</name>
</gene>
<dbReference type="InterPro" id="IPR008431">
    <property type="entry name" value="CNPase"/>
</dbReference>
<dbReference type="GO" id="GO:0005737">
    <property type="term" value="C:cytoplasm"/>
    <property type="evidence" value="ECO:0007669"/>
    <property type="project" value="TreeGrafter"/>
</dbReference>
<dbReference type="Pfam" id="PF05881">
    <property type="entry name" value="CNPase"/>
    <property type="match status" value="1"/>
</dbReference>
<comment type="function">
    <text evidence="15">Catalyzes the formation of 2'-nucleotide products from 2',3'-cyclic substrates. May participate in RNA metabolism in the myelinating cell, CNP is the third most abundant protein in central nervous system myelin.</text>
</comment>
<evidence type="ECO:0000256" key="9">
    <source>
        <dbReference type="ARBA" id="ARBA00022553"/>
    </source>
</evidence>
<dbReference type="Gene3D" id="3.40.50.300">
    <property type="entry name" value="P-loop containing nucleotide triphosphate hydrolases"/>
    <property type="match status" value="1"/>
</dbReference>
<name>A0A1W0WMG9_HYPEX</name>
<dbReference type="SUPFAM" id="SSF52540">
    <property type="entry name" value="P-loop containing nucleoside triphosphate hydrolases"/>
    <property type="match status" value="1"/>
</dbReference>
<dbReference type="GO" id="GO:0009214">
    <property type="term" value="P:cyclic nucleotide catabolic process"/>
    <property type="evidence" value="ECO:0007669"/>
    <property type="project" value="InterPro"/>
</dbReference>
<evidence type="ECO:0000256" key="8">
    <source>
        <dbReference type="ARBA" id="ARBA00022481"/>
    </source>
</evidence>
<keyword evidence="9" id="KW-0597">Phosphoprotein</keyword>
<evidence type="ECO:0000256" key="13">
    <source>
        <dbReference type="ARBA" id="ARBA00023288"/>
    </source>
</evidence>
<dbReference type="AlphaFoldDB" id="A0A1W0WMG9"/>
<proteinExistence type="inferred from homology"/>
<protein>
    <recommendedName>
        <fullName evidence="7">2',3'-cyclic-nucleotide 3'-phosphodiesterase</fullName>
        <ecNumber evidence="6">3.1.4.37</ecNumber>
    </recommendedName>
</protein>
<comment type="similarity">
    <text evidence="4">Belongs to the 2H phosphoesterase superfamily. CNPase family.</text>
</comment>
<evidence type="ECO:0000256" key="11">
    <source>
        <dbReference type="ARBA" id="ARBA00022884"/>
    </source>
</evidence>
<keyword evidence="11" id="KW-0694">RNA-binding</keyword>
<evidence type="ECO:0000256" key="12">
    <source>
        <dbReference type="ARBA" id="ARBA00023136"/>
    </source>
</evidence>
<comment type="catalytic activity">
    <reaction evidence="1">
        <text>a nucleoside 2',3'-cyclic phosphate + H2O = a nucleoside 2'-phosphate + H(+)</text>
        <dbReference type="Rhea" id="RHEA:14489"/>
        <dbReference type="ChEBI" id="CHEBI:15377"/>
        <dbReference type="ChEBI" id="CHEBI:15378"/>
        <dbReference type="ChEBI" id="CHEBI:66954"/>
        <dbReference type="ChEBI" id="CHEBI:78552"/>
        <dbReference type="EC" id="3.1.4.37"/>
    </reaction>
</comment>
<dbReference type="InterPro" id="IPR027417">
    <property type="entry name" value="P-loop_NTPase"/>
</dbReference>
<evidence type="ECO:0000256" key="16">
    <source>
        <dbReference type="SAM" id="MobiDB-lite"/>
    </source>
</evidence>
<keyword evidence="14" id="KW-0636">Prenylation</keyword>
<evidence type="ECO:0000256" key="14">
    <source>
        <dbReference type="ARBA" id="ARBA00023289"/>
    </source>
</evidence>
<evidence type="ECO:0000256" key="10">
    <source>
        <dbReference type="ARBA" id="ARBA00022801"/>
    </source>
</evidence>